<gene>
    <name evidence="2" type="ORF">MICPUCDRAFT_52883</name>
</gene>
<evidence type="ECO:0000313" key="2">
    <source>
        <dbReference type="EMBL" id="EEH52877.1"/>
    </source>
</evidence>
<dbReference type="AlphaFoldDB" id="C1N5B7"/>
<dbReference type="Proteomes" id="UP000001876">
    <property type="component" value="Unassembled WGS sequence"/>
</dbReference>
<reference evidence="2 3" key="1">
    <citation type="journal article" date="2009" name="Science">
        <title>Green evolution and dynamic adaptations revealed by genomes of the marine picoeukaryotes Micromonas.</title>
        <authorList>
            <person name="Worden A.Z."/>
            <person name="Lee J.H."/>
            <person name="Mock T."/>
            <person name="Rouze P."/>
            <person name="Simmons M.P."/>
            <person name="Aerts A.L."/>
            <person name="Allen A.E."/>
            <person name="Cuvelier M.L."/>
            <person name="Derelle E."/>
            <person name="Everett M.V."/>
            <person name="Foulon E."/>
            <person name="Grimwood J."/>
            <person name="Gundlach H."/>
            <person name="Henrissat B."/>
            <person name="Napoli C."/>
            <person name="McDonald S.M."/>
            <person name="Parker M.S."/>
            <person name="Rombauts S."/>
            <person name="Salamov A."/>
            <person name="Von Dassow P."/>
            <person name="Badger J.H."/>
            <person name="Coutinho P.M."/>
            <person name="Demir E."/>
            <person name="Dubchak I."/>
            <person name="Gentemann C."/>
            <person name="Eikrem W."/>
            <person name="Gready J.E."/>
            <person name="John U."/>
            <person name="Lanier W."/>
            <person name="Lindquist E.A."/>
            <person name="Lucas S."/>
            <person name="Mayer K.F."/>
            <person name="Moreau H."/>
            <person name="Not F."/>
            <person name="Otillar R."/>
            <person name="Panaud O."/>
            <person name="Pangilinan J."/>
            <person name="Paulsen I."/>
            <person name="Piegu B."/>
            <person name="Poliakov A."/>
            <person name="Robbens S."/>
            <person name="Schmutz J."/>
            <person name="Toulza E."/>
            <person name="Wyss T."/>
            <person name="Zelensky A."/>
            <person name="Zhou K."/>
            <person name="Armbrust E.V."/>
            <person name="Bhattacharya D."/>
            <person name="Goodenough U.W."/>
            <person name="Van de Peer Y."/>
            <person name="Grigoriev I.V."/>
        </authorList>
    </citation>
    <scope>NUCLEOTIDE SEQUENCE [LARGE SCALE GENOMIC DNA]</scope>
    <source>
        <strain evidence="2 3">CCMP1545</strain>
    </source>
</reference>
<protein>
    <submittedName>
        <fullName evidence="2">Predicted protein</fullName>
    </submittedName>
</protein>
<sequence>MSEHTDASASKAAREASNKERFERLKESRQKYKDEAASARARADALEAQLAMMSQVRIPHTGPHTTPFAW</sequence>
<dbReference type="EMBL" id="GG663747">
    <property type="protein sequence ID" value="EEH52877.1"/>
    <property type="molecule type" value="Genomic_DNA"/>
</dbReference>
<dbReference type="GeneID" id="9688585"/>
<organism evidence="3">
    <name type="scientific">Micromonas pusilla (strain CCMP1545)</name>
    <name type="common">Picoplanktonic green alga</name>
    <dbReference type="NCBI Taxonomy" id="564608"/>
    <lineage>
        <taxon>Eukaryota</taxon>
        <taxon>Viridiplantae</taxon>
        <taxon>Chlorophyta</taxon>
        <taxon>Mamiellophyceae</taxon>
        <taxon>Mamiellales</taxon>
        <taxon>Mamiellaceae</taxon>
        <taxon>Micromonas</taxon>
    </lineage>
</organism>
<dbReference type="RefSeq" id="XP_003062938.1">
    <property type="nucleotide sequence ID" value="XM_003062892.1"/>
</dbReference>
<proteinExistence type="predicted"/>
<evidence type="ECO:0000256" key="1">
    <source>
        <dbReference type="SAM" id="MobiDB-lite"/>
    </source>
</evidence>
<evidence type="ECO:0000313" key="3">
    <source>
        <dbReference type="Proteomes" id="UP000001876"/>
    </source>
</evidence>
<dbReference type="KEGG" id="mpp:MICPUCDRAFT_52883"/>
<keyword evidence="3" id="KW-1185">Reference proteome</keyword>
<feature type="region of interest" description="Disordered" evidence="1">
    <location>
        <begin position="1"/>
        <end position="38"/>
    </location>
</feature>
<name>C1N5B7_MICPC</name>
<accession>C1N5B7</accession>